<dbReference type="Pfam" id="PF00656">
    <property type="entry name" value="Peptidase_C14"/>
    <property type="match status" value="1"/>
</dbReference>
<feature type="compositionally biased region" description="Pro residues" evidence="1">
    <location>
        <begin position="252"/>
        <end position="271"/>
    </location>
</feature>
<evidence type="ECO:0000313" key="5">
    <source>
        <dbReference type="Proteomes" id="UP000192726"/>
    </source>
</evidence>
<feature type="region of interest" description="Disordered" evidence="1">
    <location>
        <begin position="248"/>
        <end position="300"/>
    </location>
</feature>
<dbReference type="OrthoDB" id="5240629at2"/>
<dbReference type="EMBL" id="CP020569">
    <property type="protein sequence ID" value="ARF53870.1"/>
    <property type="molecule type" value="Genomic_DNA"/>
</dbReference>
<dbReference type="Gene3D" id="3.10.105.10">
    <property type="entry name" value="Dipeptide-binding Protein, Domain 3"/>
    <property type="match status" value="1"/>
</dbReference>
<dbReference type="SUPFAM" id="SSF53850">
    <property type="entry name" value="Periplasmic binding protein-like II"/>
    <property type="match status" value="1"/>
</dbReference>
<reference evidence="4 5" key="1">
    <citation type="submission" date="2017-04" db="EMBL/GenBank/DDBJ databases">
        <title>Complete Genome Sequence of Streptomyces gilvosporeus F607, a Capable Producer of Natamycin.</title>
        <authorList>
            <person name="Zong G."/>
            <person name="Zhong C."/>
            <person name="Fu J."/>
            <person name="Qin R."/>
            <person name="Cao G."/>
        </authorList>
    </citation>
    <scope>NUCLEOTIDE SEQUENCE [LARGE SCALE GENOMIC DNA]</scope>
    <source>
        <strain evidence="4 5">F607</strain>
    </source>
</reference>
<dbReference type="Proteomes" id="UP000192726">
    <property type="component" value="Chromosome"/>
</dbReference>
<evidence type="ECO:0000313" key="4">
    <source>
        <dbReference type="EMBL" id="ARF53870.1"/>
    </source>
</evidence>
<evidence type="ECO:0000256" key="1">
    <source>
        <dbReference type="SAM" id="MobiDB-lite"/>
    </source>
</evidence>
<proteinExistence type="predicted"/>
<organism evidence="4 5">
    <name type="scientific">Streptomyces gilvosporeus</name>
    <dbReference type="NCBI Taxonomy" id="553510"/>
    <lineage>
        <taxon>Bacteria</taxon>
        <taxon>Bacillati</taxon>
        <taxon>Actinomycetota</taxon>
        <taxon>Actinomycetes</taxon>
        <taxon>Kitasatosporales</taxon>
        <taxon>Streptomycetaceae</taxon>
        <taxon>Streptomyces</taxon>
    </lineage>
</organism>
<keyword evidence="5" id="KW-1185">Reference proteome</keyword>
<dbReference type="GO" id="GO:1904680">
    <property type="term" value="F:peptide transmembrane transporter activity"/>
    <property type="evidence" value="ECO:0007669"/>
    <property type="project" value="TreeGrafter"/>
</dbReference>
<evidence type="ECO:0000259" key="2">
    <source>
        <dbReference type="Pfam" id="PF00496"/>
    </source>
</evidence>
<dbReference type="GO" id="GO:0004197">
    <property type="term" value="F:cysteine-type endopeptidase activity"/>
    <property type="evidence" value="ECO:0007669"/>
    <property type="project" value="InterPro"/>
</dbReference>
<dbReference type="GO" id="GO:0015833">
    <property type="term" value="P:peptide transport"/>
    <property type="evidence" value="ECO:0007669"/>
    <property type="project" value="TreeGrafter"/>
</dbReference>
<dbReference type="InterPro" id="IPR039424">
    <property type="entry name" value="SBP_5"/>
</dbReference>
<dbReference type="RefSeq" id="WP_083103657.1">
    <property type="nucleotide sequence ID" value="NZ_CP020569.1"/>
</dbReference>
<accession>A0A1V0TLY3</accession>
<dbReference type="GO" id="GO:0006508">
    <property type="term" value="P:proteolysis"/>
    <property type="evidence" value="ECO:0007669"/>
    <property type="project" value="InterPro"/>
</dbReference>
<dbReference type="Pfam" id="PF00496">
    <property type="entry name" value="SBP_bac_5"/>
    <property type="match status" value="1"/>
</dbReference>
<dbReference type="InterPro" id="IPR011600">
    <property type="entry name" value="Pept_C14_caspase"/>
</dbReference>
<dbReference type="InterPro" id="IPR029030">
    <property type="entry name" value="Caspase-like_dom_sf"/>
</dbReference>
<dbReference type="AlphaFoldDB" id="A0A1V0TLY3"/>
<gene>
    <name evidence="4" type="ORF">B1H19_06470</name>
</gene>
<dbReference type="Gene3D" id="3.40.50.1460">
    <property type="match status" value="1"/>
</dbReference>
<feature type="domain" description="Solute-binding protein family 5" evidence="2">
    <location>
        <begin position="421"/>
        <end position="815"/>
    </location>
</feature>
<dbReference type="SUPFAM" id="SSF52129">
    <property type="entry name" value="Caspase-like"/>
    <property type="match status" value="1"/>
</dbReference>
<dbReference type="CDD" id="cd08506">
    <property type="entry name" value="PBP2_clavulanate_OppA2"/>
    <property type="match status" value="1"/>
</dbReference>
<sequence length="904" mass="96563">MTDLPDPAASRALLIGVHAYEHLEGLPAVARNLDGLTQAFTDPALWGLPESHCVALSQPRSAQQALDALSEVARRVTDTLVVYYAGHGLTDPDSDELYLALPGSHRDRLYSALPYEWVRRAILDPRIAARHKVVILDCCYSGRALLGGMSGTGQVADQALIDGTSLLAASAETRKALSPPGEEFTAFTGELITALTEGIAGGPALLDMQTLYRHLHTELAAKSRPLPQQRNRNTGGQIALARNRAYLSVRTDPPPPAPPPTPPQPVNPPPRAGTSAPTEPSPSSPPRESAPRTEGYGRLRTLRSPRALTIAAVSAVLVAGVSTSLALWSGSSSDGSRDEGKTSAAAHAKGAVSKAEFDIASGHVLRPARTKGGTLKFVSATTADSWDPQRTYGGFVGDFSRYYSRQLMTYATSPGAQGTNLVPDLAAAPPKITDGGRTYTFMLRDGVTWEDGSRVTSADVKYGIERLWARDVIDGGPTYLLDVLDPKGAYRGPYADTSKAGLKAVQTPDEKTIVFKLPKPNGDFEQMLAMPAASPVKQSRDTKALYGRHPLSNGPYKFQSDGTGRRLVLVRNSHWQQSSDPIRKALPDSITVSFVTDAHTMDNGLIKGDYDLALDTDGLQRSTGALVLTDANLRKNLDNPASGWVSYAAFPRSVKPLDNVHCRMAIIYATDHQGMQSAVGGPVAGGALAPNLSPPGIRGADPTFDPYDILKGGGRPDMRKAERELRSCGRSEGFSTTMAVRSDKQSDTDAAESLQASLNRVGITTHIAFIDAAQAQRITGAPRVVQEKGYGIVLSRGAADYPTGQSYWKPLVDGRSMTSNGNANMAEVDSGGINALLDEAVAESDPGKAARLYDKINHEVADGAYYLPIVYDKRLSWRGPRLTNVYVSSAYGTYDYVSLGVSGS</sequence>
<dbReference type="InterPro" id="IPR000914">
    <property type="entry name" value="SBP_5_dom"/>
</dbReference>
<evidence type="ECO:0000259" key="3">
    <source>
        <dbReference type="Pfam" id="PF00656"/>
    </source>
</evidence>
<feature type="domain" description="Peptidase C14 caspase" evidence="3">
    <location>
        <begin position="11"/>
        <end position="222"/>
    </location>
</feature>
<dbReference type="NCBIfam" id="NF047832">
    <property type="entry name" value="caspase_w_EACC1"/>
    <property type="match status" value="1"/>
</dbReference>
<dbReference type="PANTHER" id="PTHR30290:SF83">
    <property type="entry name" value="ABC TRANSPORTER SUBSTRATE-BINDING PROTEIN"/>
    <property type="match status" value="1"/>
</dbReference>
<dbReference type="STRING" id="553510.B1H19_06470"/>
<protein>
    <submittedName>
        <fullName evidence="4">Oligopeptide-binding lipoprotein</fullName>
    </submittedName>
</protein>
<dbReference type="PANTHER" id="PTHR30290">
    <property type="entry name" value="PERIPLASMIC BINDING COMPONENT OF ABC TRANSPORTER"/>
    <property type="match status" value="1"/>
</dbReference>
<name>A0A1V0TLY3_9ACTN</name>
<dbReference type="KEGG" id="sgv:B1H19_06470"/>
<keyword evidence="4" id="KW-0449">Lipoprotein</keyword>
<dbReference type="Gene3D" id="3.40.190.10">
    <property type="entry name" value="Periplasmic binding protein-like II"/>
    <property type="match status" value="1"/>
</dbReference>
<feature type="region of interest" description="Disordered" evidence="1">
    <location>
        <begin position="329"/>
        <end position="348"/>
    </location>
</feature>